<dbReference type="Gene3D" id="3.90.420.10">
    <property type="entry name" value="Oxidoreductase, molybdopterin-binding domain"/>
    <property type="match status" value="1"/>
</dbReference>
<proteinExistence type="predicted"/>
<feature type="domain" description="Oxidoreductase molybdopterin-binding" evidence="2">
    <location>
        <begin position="44"/>
        <end position="192"/>
    </location>
</feature>
<reference evidence="4" key="1">
    <citation type="submission" date="2019-10" db="EMBL/GenBank/DDBJ databases">
        <title>Streptomyces sp. nov., a novel actinobacterium isolated from alkaline environment.</title>
        <authorList>
            <person name="Golinska P."/>
        </authorList>
    </citation>
    <scope>NUCLEOTIDE SEQUENCE [LARGE SCALE GENOMIC DNA]</scope>
    <source>
        <strain evidence="4">DSM 42108</strain>
    </source>
</reference>
<evidence type="ECO:0000256" key="1">
    <source>
        <dbReference type="SAM" id="MobiDB-lite"/>
    </source>
</evidence>
<gene>
    <name evidence="3" type="ORF">FOE67_20180</name>
</gene>
<name>A0A7W3T6R0_9ACTN</name>
<organism evidence="3 4">
    <name type="scientific">Streptomyces calidiresistens</name>
    <dbReference type="NCBI Taxonomy" id="1485586"/>
    <lineage>
        <taxon>Bacteria</taxon>
        <taxon>Bacillati</taxon>
        <taxon>Actinomycetota</taxon>
        <taxon>Actinomycetes</taxon>
        <taxon>Kitasatosporales</taxon>
        <taxon>Streptomycetaceae</taxon>
        <taxon>Streptomyces</taxon>
    </lineage>
</organism>
<feature type="region of interest" description="Disordered" evidence="1">
    <location>
        <begin position="1"/>
        <end position="44"/>
    </location>
</feature>
<dbReference type="AlphaFoldDB" id="A0A7W3T6R0"/>
<dbReference type="Proteomes" id="UP000530234">
    <property type="component" value="Unassembled WGS sequence"/>
</dbReference>
<dbReference type="Pfam" id="PF00174">
    <property type="entry name" value="Oxidored_molyb"/>
    <property type="match status" value="1"/>
</dbReference>
<accession>A0A7W3T6R0</accession>
<evidence type="ECO:0000313" key="3">
    <source>
        <dbReference type="EMBL" id="MBB0231751.1"/>
    </source>
</evidence>
<dbReference type="SUPFAM" id="SSF56524">
    <property type="entry name" value="Oxidoreductase molybdopterin-binding domain"/>
    <property type="match status" value="1"/>
</dbReference>
<sequence length="220" mass="24762">MEGPVERPVEGPAEGPGAGPWGVSDEPLPPGQRPARGWPTTHYGPVPRFRPERWRFRVFGATADGGRREWDHDGFTALPHHTVTAGLDCVTRFSVPPCEWSGVAARTLLDLAPPAPEAEHVMVWAEYGYGANLRMSDFAGERTLFATHREGEPLTVEHGFPLRLIVPGLYAWKGPKWVRGVEYMTEDRRGFWEERGYHNRGEVWREQRYSHQEDPGDGPG</sequence>
<dbReference type="EMBL" id="VKHS01000617">
    <property type="protein sequence ID" value="MBB0231751.1"/>
    <property type="molecule type" value="Genomic_DNA"/>
</dbReference>
<evidence type="ECO:0000259" key="2">
    <source>
        <dbReference type="Pfam" id="PF00174"/>
    </source>
</evidence>
<dbReference type="PANTHER" id="PTHR43032:SF4">
    <property type="entry name" value="OXIDOREDUCTASE MOLYBDOPTERIN-BINDING DOMAIN-CONTAINING PROTEIN"/>
    <property type="match status" value="1"/>
</dbReference>
<comment type="caution">
    <text evidence="3">The sequence shown here is derived from an EMBL/GenBank/DDBJ whole genome shotgun (WGS) entry which is preliminary data.</text>
</comment>
<keyword evidence="4" id="KW-1185">Reference proteome</keyword>
<protein>
    <submittedName>
        <fullName evidence="3">Molybdopterin-dependent oxidoreductase</fullName>
    </submittedName>
</protein>
<dbReference type="PANTHER" id="PTHR43032">
    <property type="entry name" value="PROTEIN-METHIONINE-SULFOXIDE REDUCTASE"/>
    <property type="match status" value="1"/>
</dbReference>
<dbReference type="InterPro" id="IPR000572">
    <property type="entry name" value="OxRdtase_Mopterin-bd_dom"/>
</dbReference>
<evidence type="ECO:0000313" key="4">
    <source>
        <dbReference type="Proteomes" id="UP000530234"/>
    </source>
</evidence>
<dbReference type="InterPro" id="IPR036374">
    <property type="entry name" value="OxRdtase_Mopterin-bd_sf"/>
</dbReference>